<dbReference type="Gene3D" id="3.30.420.10">
    <property type="entry name" value="Ribonuclease H-like superfamily/Ribonuclease H"/>
    <property type="match status" value="1"/>
</dbReference>
<dbReference type="SUPFAM" id="SSF56219">
    <property type="entry name" value="DNase I-like"/>
    <property type="match status" value="1"/>
</dbReference>
<name>A0AAW1VA17_9CUCU</name>
<evidence type="ECO:0000259" key="2">
    <source>
        <dbReference type="PROSITE" id="PS50879"/>
    </source>
</evidence>
<protein>
    <recommendedName>
        <fullName evidence="5">RNA-directed DNA polymerase from mobile element jockey</fullName>
    </recommendedName>
</protein>
<evidence type="ECO:0000313" key="3">
    <source>
        <dbReference type="EMBL" id="KAK9889881.1"/>
    </source>
</evidence>
<dbReference type="CDD" id="cd09276">
    <property type="entry name" value="Rnase_HI_RT_non_LTR"/>
    <property type="match status" value="1"/>
</dbReference>
<dbReference type="Pfam" id="PF14529">
    <property type="entry name" value="Exo_endo_phos_2"/>
    <property type="match status" value="1"/>
</dbReference>
<evidence type="ECO:0000259" key="1">
    <source>
        <dbReference type="PROSITE" id="PS50878"/>
    </source>
</evidence>
<dbReference type="Pfam" id="PF00078">
    <property type="entry name" value="RVT_1"/>
    <property type="match status" value="1"/>
</dbReference>
<dbReference type="Gene3D" id="3.60.10.10">
    <property type="entry name" value="Endonuclease/exonuclease/phosphatase"/>
    <property type="match status" value="1"/>
</dbReference>
<reference evidence="3 4" key="1">
    <citation type="submission" date="2023-03" db="EMBL/GenBank/DDBJ databases">
        <title>Genome insight into feeding habits of ladybird beetles.</title>
        <authorList>
            <person name="Li H.-S."/>
            <person name="Huang Y.-H."/>
            <person name="Pang H."/>
        </authorList>
    </citation>
    <scope>NUCLEOTIDE SEQUENCE [LARGE SCALE GENOMIC DNA]</scope>
    <source>
        <strain evidence="3">SYSU_2023b</strain>
        <tissue evidence="3">Whole body</tissue>
    </source>
</reference>
<dbReference type="SUPFAM" id="SSF56672">
    <property type="entry name" value="DNA/RNA polymerases"/>
    <property type="match status" value="1"/>
</dbReference>
<dbReference type="EMBL" id="JARQZJ010000124">
    <property type="protein sequence ID" value="KAK9889881.1"/>
    <property type="molecule type" value="Genomic_DNA"/>
</dbReference>
<dbReference type="PANTHER" id="PTHR36688">
    <property type="entry name" value="ENDO/EXONUCLEASE/PHOSPHATASE DOMAIN-CONTAINING PROTEIN"/>
    <property type="match status" value="1"/>
</dbReference>
<dbReference type="InterPro" id="IPR000477">
    <property type="entry name" value="RT_dom"/>
</dbReference>
<organism evidence="3 4">
    <name type="scientific">Henosepilachna vigintioctopunctata</name>
    <dbReference type="NCBI Taxonomy" id="420089"/>
    <lineage>
        <taxon>Eukaryota</taxon>
        <taxon>Metazoa</taxon>
        <taxon>Ecdysozoa</taxon>
        <taxon>Arthropoda</taxon>
        <taxon>Hexapoda</taxon>
        <taxon>Insecta</taxon>
        <taxon>Pterygota</taxon>
        <taxon>Neoptera</taxon>
        <taxon>Endopterygota</taxon>
        <taxon>Coleoptera</taxon>
        <taxon>Polyphaga</taxon>
        <taxon>Cucujiformia</taxon>
        <taxon>Coccinelloidea</taxon>
        <taxon>Coccinellidae</taxon>
        <taxon>Epilachninae</taxon>
        <taxon>Epilachnini</taxon>
        <taxon>Henosepilachna</taxon>
    </lineage>
</organism>
<sequence length="1226" mass="139327">MLKILQWNIRSAIINIQNLKLLIEDHSPDLILLSETWLQNYQNLRIPGYYSLRCDRIGRGGGICFLVKRSLQFCPLSFSIVNTPDRFQYQAIKIGNMSVLHMYCPPDVNLSVTLLEHLLNSLTRPFIICGDLNAQSPSWGSGTVNRNGSILEEFLLGNDIFILNNGDPTRFTSPHVNQSVPDISLCSTDIGVGTEWEVWPDPCGSDHLPILLSIGNFNPHPKLSRFSSRKYNISLANWTQYQTSFQSLNCSGSVHNLETFKNAIVTAAEASIPKRKAECLSKYKNPWWDAELVNTISKRREAFKEYLDCPSLTSYLKAKHLQAIAKFKIRHKKKISFINFCENISTSNGKNLWNDIRRFKTGISVPPSHKNIPSTCGQEILELLCSPDFSQLSVPTSYIPNFTQNEESLTPFTLDELVITLNSKKDTCPGKDGITFSMLKFLPIDMKQKFLIILNSLLENPIIHPSLKEIVILPFRKADKPVDDPLSYRPIALSSCILKTLESLLVTRLHRIMETQFSPRDLQFGFRRGKSINDALCFLISSMYISLARNEVMIIVFLDLRHAYDSVEFCKLKMSLRGAKVPSAIIALLENLLLHRNAYLVDPSTGKLLGPKQMNRGLPQGSPISPVLFNLFVKDITNLIRSTGVQILQYADDTTVISTGSTIDSAHKKMSETLQLIEEWIQEKGLQISPNKSKAMVCSRKKVLLNLPGLRISHSVIPWVRSASYLGVIIQDSLNWSEHISSMCQKAIKNINIMKGLCRVWWGSHPSTLLLLYKSIVRPYLDFGSIFFGKCRRSILDKLDRVQYAALRTALGLMKSTPTNIILGEAKELPLTYRRLWLATKFFSKLHKEIDNPLVPKVRSLYFWMNLRAGTLAPIAQAVTLVDAKNFYSSLQLPCFSKELLVHFFSVNYQSLELDKASPDNSAEFRFKCEDRFPGFHHVFTDASKTDSRVGIGIYSSNNISISERLPDFFSICTAELLAILRATETIRKENLLKCLIISDSKSALEKISHWKNSSRNDHITLDIRSNLLALHRDKFLVKLVWVPSHTAIYGNDLADQLAKKGSNKNFYQDLKGDVSEFWPSFKRNVWERWKRDWVEIGAKKGRIYVAMTDSPHFSTKPWFQYLDLPRGYITTLCRLRSNHCSSPAHLQKIGVVNSDLCECGERGDLNHIFLSCHLNAINCSRLYSDILKLNINLTLPLNISDVIFSTDPRIPRLLFNFLRSSNIKL</sequence>
<dbReference type="PROSITE" id="PS50879">
    <property type="entry name" value="RNASE_H_1"/>
    <property type="match status" value="1"/>
</dbReference>
<feature type="domain" description="RNase H type-1" evidence="2">
    <location>
        <begin position="933"/>
        <end position="1064"/>
    </location>
</feature>
<dbReference type="GO" id="GO:0042575">
    <property type="term" value="C:DNA polymerase complex"/>
    <property type="evidence" value="ECO:0007669"/>
    <property type="project" value="UniProtKB-ARBA"/>
</dbReference>
<dbReference type="Pfam" id="PF00075">
    <property type="entry name" value="RNase_H"/>
    <property type="match status" value="1"/>
</dbReference>
<evidence type="ECO:0000313" key="4">
    <source>
        <dbReference type="Proteomes" id="UP001431783"/>
    </source>
</evidence>
<dbReference type="GO" id="GO:0003676">
    <property type="term" value="F:nucleic acid binding"/>
    <property type="evidence" value="ECO:0007669"/>
    <property type="project" value="InterPro"/>
</dbReference>
<dbReference type="InterPro" id="IPR052560">
    <property type="entry name" value="RdDP_mobile_element"/>
</dbReference>
<dbReference type="Gene3D" id="3.30.70.270">
    <property type="match status" value="1"/>
</dbReference>
<accession>A0AAW1VA17</accession>
<dbReference type="CDD" id="cd01650">
    <property type="entry name" value="RT_nLTR_like"/>
    <property type="match status" value="1"/>
</dbReference>
<proteinExistence type="predicted"/>
<evidence type="ECO:0008006" key="5">
    <source>
        <dbReference type="Google" id="ProtNLM"/>
    </source>
</evidence>
<dbReference type="SUPFAM" id="SSF53098">
    <property type="entry name" value="Ribonuclease H-like"/>
    <property type="match status" value="1"/>
</dbReference>
<dbReference type="InterPro" id="IPR005135">
    <property type="entry name" value="Endo/exonuclease/phosphatase"/>
</dbReference>
<dbReference type="GO" id="GO:0004523">
    <property type="term" value="F:RNA-DNA hybrid ribonuclease activity"/>
    <property type="evidence" value="ECO:0007669"/>
    <property type="project" value="InterPro"/>
</dbReference>
<dbReference type="GO" id="GO:0071897">
    <property type="term" value="P:DNA biosynthetic process"/>
    <property type="evidence" value="ECO:0007669"/>
    <property type="project" value="UniProtKB-ARBA"/>
</dbReference>
<dbReference type="InterPro" id="IPR002156">
    <property type="entry name" value="RNaseH_domain"/>
</dbReference>
<dbReference type="InterPro" id="IPR012337">
    <property type="entry name" value="RNaseH-like_sf"/>
</dbReference>
<dbReference type="PROSITE" id="PS50878">
    <property type="entry name" value="RT_POL"/>
    <property type="match status" value="1"/>
</dbReference>
<keyword evidence="4" id="KW-1185">Reference proteome</keyword>
<dbReference type="InterPro" id="IPR043502">
    <property type="entry name" value="DNA/RNA_pol_sf"/>
</dbReference>
<dbReference type="InterPro" id="IPR036691">
    <property type="entry name" value="Endo/exonu/phosph_ase_sf"/>
</dbReference>
<feature type="domain" description="Reverse transcriptase" evidence="1">
    <location>
        <begin position="459"/>
        <end position="730"/>
    </location>
</feature>
<comment type="caution">
    <text evidence="3">The sequence shown here is derived from an EMBL/GenBank/DDBJ whole genome shotgun (WGS) entry which is preliminary data.</text>
</comment>
<dbReference type="InterPro" id="IPR043128">
    <property type="entry name" value="Rev_trsase/Diguanyl_cyclase"/>
</dbReference>
<dbReference type="InterPro" id="IPR036397">
    <property type="entry name" value="RNaseH_sf"/>
</dbReference>
<dbReference type="Proteomes" id="UP001431783">
    <property type="component" value="Unassembled WGS sequence"/>
</dbReference>
<gene>
    <name evidence="3" type="ORF">WA026_008682</name>
</gene>
<dbReference type="PANTHER" id="PTHR36688:SF2">
    <property type="entry name" value="ENDONUCLEASE_EXONUCLEASE_PHOSPHATASE DOMAIN-CONTAINING PROTEIN"/>
    <property type="match status" value="1"/>
</dbReference>
<dbReference type="AlphaFoldDB" id="A0AAW1VA17"/>